<gene>
    <name evidence="1" type="ORF">METZ01_LOCUS264264</name>
</gene>
<dbReference type="AlphaFoldDB" id="A0A382JH05"/>
<accession>A0A382JH05</accession>
<protein>
    <submittedName>
        <fullName evidence="1">Uncharacterized protein</fullName>
    </submittedName>
</protein>
<dbReference type="EMBL" id="UINC01074328">
    <property type="protein sequence ID" value="SVC11410.1"/>
    <property type="molecule type" value="Genomic_DNA"/>
</dbReference>
<dbReference type="PROSITE" id="PS51257">
    <property type="entry name" value="PROKAR_LIPOPROTEIN"/>
    <property type="match status" value="1"/>
</dbReference>
<feature type="non-terminal residue" evidence="1">
    <location>
        <position position="22"/>
    </location>
</feature>
<reference evidence="1" key="1">
    <citation type="submission" date="2018-05" db="EMBL/GenBank/DDBJ databases">
        <authorList>
            <person name="Lanie J.A."/>
            <person name="Ng W.-L."/>
            <person name="Kazmierczak K.M."/>
            <person name="Andrzejewski T.M."/>
            <person name="Davidsen T.M."/>
            <person name="Wayne K.J."/>
            <person name="Tettelin H."/>
            <person name="Glass J.I."/>
            <person name="Rusch D."/>
            <person name="Podicherti R."/>
            <person name="Tsui H.-C.T."/>
            <person name="Winkler M.E."/>
        </authorList>
    </citation>
    <scope>NUCLEOTIDE SEQUENCE</scope>
</reference>
<sequence length="22" mass="2288">MRTDTAIVTMLVASFAACSPTT</sequence>
<name>A0A382JH05_9ZZZZ</name>
<proteinExistence type="predicted"/>
<organism evidence="1">
    <name type="scientific">marine metagenome</name>
    <dbReference type="NCBI Taxonomy" id="408172"/>
    <lineage>
        <taxon>unclassified sequences</taxon>
        <taxon>metagenomes</taxon>
        <taxon>ecological metagenomes</taxon>
    </lineage>
</organism>
<evidence type="ECO:0000313" key="1">
    <source>
        <dbReference type="EMBL" id="SVC11410.1"/>
    </source>
</evidence>